<feature type="non-terminal residue" evidence="1">
    <location>
        <position position="1"/>
    </location>
</feature>
<sequence length="50" mass="5803">EGSLHSTEEYVNAVKHLINIPEAKVYIEMQVLVAPMDYPRQLHVRRGITR</sequence>
<dbReference type="EMBL" id="CAJVPY010028063">
    <property type="protein sequence ID" value="CAG8792069.1"/>
    <property type="molecule type" value="Genomic_DNA"/>
</dbReference>
<keyword evidence="2" id="KW-1185">Reference proteome</keyword>
<comment type="caution">
    <text evidence="1">The sequence shown here is derived from an EMBL/GenBank/DDBJ whole genome shotgun (WGS) entry which is preliminary data.</text>
</comment>
<evidence type="ECO:0000313" key="2">
    <source>
        <dbReference type="Proteomes" id="UP000789405"/>
    </source>
</evidence>
<dbReference type="AlphaFoldDB" id="A0A9N9JSR2"/>
<name>A0A9N9JSR2_9GLOM</name>
<accession>A0A9N9JSR2</accession>
<gene>
    <name evidence="1" type="ORF">DERYTH_LOCUS21627</name>
</gene>
<organism evidence="1 2">
    <name type="scientific">Dentiscutata erythropus</name>
    <dbReference type="NCBI Taxonomy" id="1348616"/>
    <lineage>
        <taxon>Eukaryota</taxon>
        <taxon>Fungi</taxon>
        <taxon>Fungi incertae sedis</taxon>
        <taxon>Mucoromycota</taxon>
        <taxon>Glomeromycotina</taxon>
        <taxon>Glomeromycetes</taxon>
        <taxon>Diversisporales</taxon>
        <taxon>Gigasporaceae</taxon>
        <taxon>Dentiscutata</taxon>
    </lineage>
</organism>
<reference evidence="1" key="1">
    <citation type="submission" date="2021-06" db="EMBL/GenBank/DDBJ databases">
        <authorList>
            <person name="Kallberg Y."/>
            <person name="Tangrot J."/>
            <person name="Rosling A."/>
        </authorList>
    </citation>
    <scope>NUCLEOTIDE SEQUENCE</scope>
    <source>
        <strain evidence="1">MA453B</strain>
    </source>
</reference>
<dbReference type="Proteomes" id="UP000789405">
    <property type="component" value="Unassembled WGS sequence"/>
</dbReference>
<feature type="non-terminal residue" evidence="1">
    <location>
        <position position="50"/>
    </location>
</feature>
<protein>
    <submittedName>
        <fullName evidence="1">4198_t:CDS:1</fullName>
    </submittedName>
</protein>
<evidence type="ECO:0000313" key="1">
    <source>
        <dbReference type="EMBL" id="CAG8792069.1"/>
    </source>
</evidence>
<proteinExistence type="predicted"/>